<dbReference type="Proteomes" id="UP001226867">
    <property type="component" value="Unassembled WGS sequence"/>
</dbReference>
<keyword evidence="4" id="KW-1185">Reference proteome</keyword>
<dbReference type="InterPro" id="IPR036188">
    <property type="entry name" value="FAD/NAD-bd_sf"/>
</dbReference>
<dbReference type="EMBL" id="JAUSRO010000005">
    <property type="protein sequence ID" value="MDP9899711.1"/>
    <property type="molecule type" value="Genomic_DNA"/>
</dbReference>
<evidence type="ECO:0000256" key="1">
    <source>
        <dbReference type="ARBA" id="ARBA00022630"/>
    </source>
</evidence>
<protein>
    <submittedName>
        <fullName evidence="3">Thioredoxin reductase</fullName>
    </submittedName>
</protein>
<dbReference type="SUPFAM" id="SSF51905">
    <property type="entry name" value="FAD/NAD(P)-binding domain"/>
    <property type="match status" value="1"/>
</dbReference>
<evidence type="ECO:0000313" key="3">
    <source>
        <dbReference type="EMBL" id="MDP9899711.1"/>
    </source>
</evidence>
<gene>
    <name evidence="3" type="ORF">J2W36_001962</name>
</gene>
<keyword evidence="2" id="KW-0560">Oxidoreductase</keyword>
<dbReference type="PANTHER" id="PTHR48105">
    <property type="entry name" value="THIOREDOXIN REDUCTASE 1-RELATED-RELATED"/>
    <property type="match status" value="1"/>
</dbReference>
<sequence length="189" mass="20202">MLAIGARDELPAVEDLAKRWGRSIFHWPCCHGYELKPGPIGIIAASEIAHHHAMMLPDWGAPTLFLNGAYRPTDDDIVAFARRGTTVEATSIVRVEGVADVVLTDDRTLSMNGLFTQPRTHIASPIAAQLGCTLVQGPMGVFIQLGAMQQTYVPNVFACGDAARAAGSVAMTVADAAMAWVAAHRSTMF</sequence>
<dbReference type="InterPro" id="IPR050097">
    <property type="entry name" value="Ferredoxin-NADP_redctase_2"/>
</dbReference>
<organism evidence="3 4">
    <name type="scientific">Variovorax ginsengisoli</name>
    <dbReference type="NCBI Taxonomy" id="363844"/>
    <lineage>
        <taxon>Bacteria</taxon>
        <taxon>Pseudomonadati</taxon>
        <taxon>Pseudomonadota</taxon>
        <taxon>Betaproteobacteria</taxon>
        <taxon>Burkholderiales</taxon>
        <taxon>Comamonadaceae</taxon>
        <taxon>Variovorax</taxon>
    </lineage>
</organism>
<keyword evidence="1" id="KW-0285">Flavoprotein</keyword>
<dbReference type="Gene3D" id="3.50.50.60">
    <property type="entry name" value="FAD/NAD(P)-binding domain"/>
    <property type="match status" value="2"/>
</dbReference>
<proteinExistence type="predicted"/>
<name>A0ABT9S5S3_9BURK</name>
<comment type="caution">
    <text evidence="3">The sequence shown here is derived from an EMBL/GenBank/DDBJ whole genome shotgun (WGS) entry which is preliminary data.</text>
</comment>
<evidence type="ECO:0000256" key="2">
    <source>
        <dbReference type="ARBA" id="ARBA00023002"/>
    </source>
</evidence>
<evidence type="ECO:0000313" key="4">
    <source>
        <dbReference type="Proteomes" id="UP001226867"/>
    </source>
</evidence>
<accession>A0ABT9S5S3</accession>
<reference evidence="3 4" key="1">
    <citation type="submission" date="2023-07" db="EMBL/GenBank/DDBJ databases">
        <title>Sorghum-associated microbial communities from plants grown in Nebraska, USA.</title>
        <authorList>
            <person name="Schachtman D."/>
        </authorList>
    </citation>
    <scope>NUCLEOTIDE SEQUENCE [LARGE SCALE GENOMIC DNA]</scope>
    <source>
        <strain evidence="3 4">DS1607</strain>
    </source>
</reference>